<evidence type="ECO:0000256" key="3">
    <source>
        <dbReference type="ARBA" id="ARBA00022989"/>
    </source>
</evidence>
<feature type="transmembrane region" description="Helical" evidence="6">
    <location>
        <begin position="278"/>
        <end position="296"/>
    </location>
</feature>
<feature type="transmembrane region" description="Helical" evidence="6">
    <location>
        <begin position="149"/>
        <end position="167"/>
    </location>
</feature>
<keyword evidence="3 6" id="KW-1133">Transmembrane helix</keyword>
<dbReference type="GeneID" id="31360628"/>
<reference evidence="8 9" key="1">
    <citation type="journal article" date="2011" name="Genome Res.">
        <title>Phylogeny-wide analysis of social amoeba genomes highlights ancient origins for complex intercellular communication.</title>
        <authorList>
            <person name="Heidel A.J."/>
            <person name="Lawal H.M."/>
            <person name="Felder M."/>
            <person name="Schilde C."/>
            <person name="Helps N.R."/>
            <person name="Tunggal B."/>
            <person name="Rivero F."/>
            <person name="John U."/>
            <person name="Schleicher M."/>
            <person name="Eichinger L."/>
            <person name="Platzer M."/>
            <person name="Noegel A.A."/>
            <person name="Schaap P."/>
            <person name="Gloeckner G."/>
        </authorList>
    </citation>
    <scope>NUCLEOTIDE SEQUENCE [LARGE SCALE GENOMIC DNA]</scope>
    <source>
        <strain evidence="9">ATCC 26659 / Pp 5 / PN500</strain>
    </source>
</reference>
<protein>
    <recommendedName>
        <fullName evidence="7">EamA domain-containing protein</fullName>
    </recommendedName>
</protein>
<feature type="region of interest" description="Disordered" evidence="5">
    <location>
        <begin position="31"/>
        <end position="68"/>
    </location>
</feature>
<keyword evidence="2 6" id="KW-0812">Transmembrane</keyword>
<dbReference type="Proteomes" id="UP000001396">
    <property type="component" value="Unassembled WGS sequence"/>
</dbReference>
<evidence type="ECO:0000256" key="1">
    <source>
        <dbReference type="ARBA" id="ARBA00004141"/>
    </source>
</evidence>
<evidence type="ECO:0000256" key="6">
    <source>
        <dbReference type="SAM" id="Phobius"/>
    </source>
</evidence>
<name>D3B9J8_HETP5</name>
<sequence>MDKSNEQLLLRGNASNTSLNNYSSIDENLVVGDDSTNSSNNKSNVNKNHNNRSSTLSNSSDPQEDDDDIIEEYDDDQQQILVFDQSSSNNNNNNALTINNIGNSESRAKKVRRHIIGAICVLIVVFLWVFSSILTQIIFTEESFDKPFFLTYFNTSIFSFYLFGFAIKWKKWTSIPISDNNGNRVLDTSVLQSSASMSLINDNDEDQLNAIDDHSGSIQSSSSLSPPLQPTSFRDSIDQMQNKQQIQVDINKSRLRNSNNSNTINNNINNKPHSLKSIIKISAILCPIWFAANYTYNISLDITSVSSNTILSSLSGVFSLFISIFLKVDKFSIEKLLSTLISLSGIVLVSYSDISSENGHDTVIGDLLAVVGAFLYGFYCTMIKKLVISEDLLPMPMMFGFVGLINLLILWPGFLILNAIGFETFELPNIRVFLFLLFNGVFGSFISDLIESYSVVLTSPVINTIGLSLSIPLAMISDFIRKGKMFGWMYIIGSILVVIGFLLANLASSLFEEKLKRIEKRLLSLIKRE</sequence>
<feature type="transmembrane region" description="Helical" evidence="6">
    <location>
        <begin position="395"/>
        <end position="420"/>
    </location>
</feature>
<dbReference type="PANTHER" id="PTHR23051:SF0">
    <property type="entry name" value="SOLUTE CARRIER FAMILY 35 MEMBER F5"/>
    <property type="match status" value="1"/>
</dbReference>
<feature type="transmembrane region" description="Helical" evidence="6">
    <location>
        <begin position="457"/>
        <end position="476"/>
    </location>
</feature>
<evidence type="ECO:0000313" key="9">
    <source>
        <dbReference type="Proteomes" id="UP000001396"/>
    </source>
</evidence>
<comment type="subcellular location">
    <subcellularLocation>
        <location evidence="1">Membrane</location>
        <topology evidence="1">Multi-pass membrane protein</topology>
    </subcellularLocation>
</comment>
<dbReference type="RefSeq" id="XP_020434027.1">
    <property type="nucleotide sequence ID" value="XM_020576038.1"/>
</dbReference>
<evidence type="ECO:0000259" key="7">
    <source>
        <dbReference type="Pfam" id="PF00892"/>
    </source>
</evidence>
<evidence type="ECO:0000256" key="5">
    <source>
        <dbReference type="SAM" id="MobiDB-lite"/>
    </source>
</evidence>
<feature type="transmembrane region" description="Helical" evidence="6">
    <location>
        <begin position="308"/>
        <end position="326"/>
    </location>
</feature>
<dbReference type="OMA" id="FWCKALI"/>
<dbReference type="FunCoup" id="D3B9J8">
    <property type="interactions" value="526"/>
</dbReference>
<evidence type="ECO:0000256" key="2">
    <source>
        <dbReference type="ARBA" id="ARBA00022692"/>
    </source>
</evidence>
<keyword evidence="4 6" id="KW-0472">Membrane</keyword>
<gene>
    <name evidence="8" type="ORF">PPL_05142</name>
</gene>
<comment type="caution">
    <text evidence="8">The sequence shown here is derived from an EMBL/GenBank/DDBJ whole genome shotgun (WGS) entry which is preliminary data.</text>
</comment>
<dbReference type="InParanoid" id="D3B9J8"/>
<dbReference type="PANTHER" id="PTHR23051">
    <property type="entry name" value="SOLUTE CARRIER FAMILY 35, MEMBER F5"/>
    <property type="match status" value="1"/>
</dbReference>
<proteinExistence type="predicted"/>
<feature type="transmembrane region" description="Helical" evidence="6">
    <location>
        <begin position="363"/>
        <end position="383"/>
    </location>
</feature>
<dbReference type="GO" id="GO:0016020">
    <property type="term" value="C:membrane"/>
    <property type="evidence" value="ECO:0007669"/>
    <property type="project" value="UniProtKB-SubCell"/>
</dbReference>
<organism evidence="8 9">
    <name type="scientific">Heterostelium pallidum (strain ATCC 26659 / Pp 5 / PN500)</name>
    <name type="common">Cellular slime mold</name>
    <name type="synonym">Polysphondylium pallidum</name>
    <dbReference type="NCBI Taxonomy" id="670386"/>
    <lineage>
        <taxon>Eukaryota</taxon>
        <taxon>Amoebozoa</taxon>
        <taxon>Evosea</taxon>
        <taxon>Eumycetozoa</taxon>
        <taxon>Dictyostelia</taxon>
        <taxon>Acytosteliales</taxon>
        <taxon>Acytosteliaceae</taxon>
        <taxon>Heterostelium</taxon>
    </lineage>
</organism>
<feature type="domain" description="EamA" evidence="7">
    <location>
        <begin position="364"/>
        <end position="505"/>
    </location>
</feature>
<evidence type="ECO:0000256" key="4">
    <source>
        <dbReference type="ARBA" id="ARBA00023136"/>
    </source>
</evidence>
<dbReference type="SUPFAM" id="SSF103481">
    <property type="entry name" value="Multidrug resistance efflux transporter EmrE"/>
    <property type="match status" value="1"/>
</dbReference>
<feature type="transmembrane region" description="Helical" evidence="6">
    <location>
        <begin position="432"/>
        <end position="450"/>
    </location>
</feature>
<dbReference type="AlphaFoldDB" id="D3B9J8"/>
<feature type="compositionally biased region" description="Low complexity" evidence="5">
    <location>
        <begin position="35"/>
        <end position="54"/>
    </location>
</feature>
<dbReference type="STRING" id="670386.D3B9J8"/>
<feature type="transmembrane region" description="Helical" evidence="6">
    <location>
        <begin position="115"/>
        <end position="137"/>
    </location>
</feature>
<feature type="transmembrane region" description="Helical" evidence="6">
    <location>
        <begin position="333"/>
        <end position="351"/>
    </location>
</feature>
<dbReference type="Pfam" id="PF00892">
    <property type="entry name" value="EamA"/>
    <property type="match status" value="1"/>
</dbReference>
<keyword evidence="9" id="KW-1185">Reference proteome</keyword>
<feature type="transmembrane region" description="Helical" evidence="6">
    <location>
        <begin position="488"/>
        <end position="511"/>
    </location>
</feature>
<accession>D3B9J8</accession>
<dbReference type="InterPro" id="IPR000620">
    <property type="entry name" value="EamA_dom"/>
</dbReference>
<evidence type="ECO:0000313" key="8">
    <source>
        <dbReference type="EMBL" id="EFA81910.1"/>
    </source>
</evidence>
<dbReference type="InterPro" id="IPR037185">
    <property type="entry name" value="EmrE-like"/>
</dbReference>
<dbReference type="EMBL" id="ADBJ01000022">
    <property type="protein sequence ID" value="EFA81910.1"/>
    <property type="molecule type" value="Genomic_DNA"/>
</dbReference>